<sequence>MKGPFYEVAAVTPYTECLARNENESNLGKPRRTAPPISALFRPTETADVNSSCRSSADHVSSEGGSSSTHTVVNARYHGPDSSFPDLSRNLSLSEGAYSSTCDHTARQNAPHVDTACEVCTESNTDPNTDHDLDVNTKPTPTPKTNECPSDGIDELERLRNEALQQSLSLWKDKSGLALLGISSKHAEVSQFAQPVESTGGKSESLASWSESSISQRESSISSSWWGGSSSVSTGVSLESEMDDVPLLASTMLDLEQKFSSEAEILEAMERADAIAAGTSSAHLADWLGIEDNSGSTHSSTEDLECLEKDKNANYNFETSTKQEKSSNMNMVPENESTSENFATKKLANLLGSQVSEELTQQVDDKIKVVANQLYALEQSNLTNYDPPKTKSYRDVLMSAPSATRSKSKEDGNNYLEKPELPSHSNIKSITLKENADRAVTFSGKFNTFMEWWRPSLHLSENKDEVQTTSSVGHKVGVKMDSFYSAQSSAYQTPSDGSLTSGTESGTDLYRTALSRLSDSGDESSTQSGYMKSSSELASSEDSETNSSSKEIAAPRVSQTTSDYDVEGGNLADVECSCEASTIRRDLVSDDGSTRARKRQRNVFKQAHNASDSCTSDNDSYSERRGARREIATVGRERARGGKGSSLSSLDDCNSAKSSDSRDRMSTSRDSSASSRSPSSSKLSSSSSSCGEQLEPAIMRLNPECPPFVPRAVRLQSQSSRPPSVSFADERELCVQEASPRKSFGDGETCSENKSLDKSLMPPPSSTKVPGGGSAYLRRMSELRLSADSGIDTTGNYNTSTNTTHGGRLQSPAVQSLDDSAFPDVHVAENIEENVFFGPSFMKQFEADTMERPVFDSNTKFGAELPCVEECITRNVESSHKSEALNVQKDPLGEDIFCNDGSSTSNVLEPPPYRCNLSHHLDFVPIENLSPNTMENPGNGHFPRFNTTPTNVNAILSLSQRVVRLRVKKPLAPPDSSNPQREHQSQEKAKAEPEYDHYGTGFVFNVNADFFEVRTHQAVVGKVEEATRAEVIFDLTIAGDRHIFEVPGS</sequence>
<feature type="region of interest" description="Disordered" evidence="1">
    <location>
        <begin position="788"/>
        <end position="809"/>
    </location>
</feature>
<feature type="compositionally biased region" description="Low complexity" evidence="1">
    <location>
        <begin position="793"/>
        <end position="807"/>
    </location>
</feature>
<gene>
    <name evidence="2" type="ORF">EGW08_012203</name>
</gene>
<feature type="region of interest" description="Disordered" evidence="1">
    <location>
        <begin position="517"/>
        <end position="568"/>
    </location>
</feature>
<feature type="compositionally biased region" description="Polar residues" evidence="1">
    <location>
        <begin position="62"/>
        <end position="72"/>
    </location>
</feature>
<feature type="region of interest" description="Disordered" evidence="1">
    <location>
        <begin position="590"/>
        <end position="692"/>
    </location>
</feature>
<dbReference type="Proteomes" id="UP000271974">
    <property type="component" value="Unassembled WGS sequence"/>
</dbReference>
<feature type="region of interest" description="Disordered" evidence="1">
    <location>
        <begin position="970"/>
        <end position="994"/>
    </location>
</feature>
<name>A0A3S1BG55_ELYCH</name>
<protein>
    <submittedName>
        <fullName evidence="2">Uncharacterized protein</fullName>
    </submittedName>
</protein>
<feature type="region of interest" description="Disordered" evidence="1">
    <location>
        <begin position="738"/>
        <end position="774"/>
    </location>
</feature>
<evidence type="ECO:0000313" key="3">
    <source>
        <dbReference type="Proteomes" id="UP000271974"/>
    </source>
</evidence>
<feature type="compositionally biased region" description="Basic and acidic residues" evidence="1">
    <location>
        <begin position="980"/>
        <end position="994"/>
    </location>
</feature>
<feature type="compositionally biased region" description="Basic and acidic residues" evidence="1">
    <location>
        <begin position="407"/>
        <end position="421"/>
    </location>
</feature>
<comment type="caution">
    <text evidence="2">The sequence shown here is derived from an EMBL/GenBank/DDBJ whole genome shotgun (WGS) entry which is preliminary data.</text>
</comment>
<proteinExistence type="predicted"/>
<feature type="region of interest" description="Disordered" evidence="1">
    <location>
        <begin position="48"/>
        <end position="88"/>
    </location>
</feature>
<accession>A0A3S1BG55</accession>
<dbReference type="AlphaFoldDB" id="A0A3S1BG55"/>
<organism evidence="2 3">
    <name type="scientific">Elysia chlorotica</name>
    <name type="common">Eastern emerald elysia</name>
    <name type="synonym">Sea slug</name>
    <dbReference type="NCBI Taxonomy" id="188477"/>
    <lineage>
        <taxon>Eukaryota</taxon>
        <taxon>Metazoa</taxon>
        <taxon>Spiralia</taxon>
        <taxon>Lophotrochozoa</taxon>
        <taxon>Mollusca</taxon>
        <taxon>Gastropoda</taxon>
        <taxon>Heterobranchia</taxon>
        <taxon>Euthyneura</taxon>
        <taxon>Panpulmonata</taxon>
        <taxon>Sacoglossa</taxon>
        <taxon>Placobranchoidea</taxon>
        <taxon>Plakobranchidae</taxon>
        <taxon>Elysia</taxon>
    </lineage>
</organism>
<feature type="compositionally biased region" description="Basic and acidic residues" evidence="1">
    <location>
        <begin position="621"/>
        <end position="640"/>
    </location>
</feature>
<feature type="non-terminal residue" evidence="2">
    <location>
        <position position="1049"/>
    </location>
</feature>
<feature type="region of interest" description="Disordered" evidence="1">
    <location>
        <begin position="399"/>
        <end position="422"/>
    </location>
</feature>
<feature type="region of interest" description="Disordered" evidence="1">
    <location>
        <begin position="123"/>
        <end position="150"/>
    </location>
</feature>
<evidence type="ECO:0000313" key="2">
    <source>
        <dbReference type="EMBL" id="RUS80033.1"/>
    </source>
</evidence>
<evidence type="ECO:0000256" key="1">
    <source>
        <dbReference type="SAM" id="MobiDB-lite"/>
    </source>
</evidence>
<keyword evidence="3" id="KW-1185">Reference proteome</keyword>
<feature type="compositionally biased region" description="Polar residues" evidence="1">
    <location>
        <begin position="517"/>
        <end position="532"/>
    </location>
</feature>
<dbReference type="EMBL" id="RQTK01000414">
    <property type="protein sequence ID" value="RUS80033.1"/>
    <property type="molecule type" value="Genomic_DNA"/>
</dbReference>
<feature type="compositionally biased region" description="Low complexity" evidence="1">
    <location>
        <begin position="668"/>
        <end position="689"/>
    </location>
</feature>
<feature type="compositionally biased region" description="Polar residues" evidence="1">
    <location>
        <begin position="608"/>
        <end position="619"/>
    </location>
</feature>
<reference evidence="2 3" key="1">
    <citation type="submission" date="2019-01" db="EMBL/GenBank/DDBJ databases">
        <title>A draft genome assembly of the solar-powered sea slug Elysia chlorotica.</title>
        <authorList>
            <person name="Cai H."/>
            <person name="Li Q."/>
            <person name="Fang X."/>
            <person name="Li J."/>
            <person name="Curtis N.E."/>
            <person name="Altenburger A."/>
            <person name="Shibata T."/>
            <person name="Feng M."/>
            <person name="Maeda T."/>
            <person name="Schwartz J.A."/>
            <person name="Shigenobu S."/>
            <person name="Lundholm N."/>
            <person name="Nishiyama T."/>
            <person name="Yang H."/>
            <person name="Hasebe M."/>
            <person name="Li S."/>
            <person name="Pierce S.K."/>
            <person name="Wang J."/>
        </authorList>
    </citation>
    <scope>NUCLEOTIDE SEQUENCE [LARGE SCALE GENOMIC DNA]</scope>
    <source>
        <strain evidence="2">EC2010</strain>
        <tissue evidence="2">Whole organism of an adult</tissue>
    </source>
</reference>